<proteinExistence type="predicted"/>
<evidence type="ECO:0000259" key="1">
    <source>
        <dbReference type="Pfam" id="PF21956"/>
    </source>
</evidence>
<accession>S2DJW5</accession>
<dbReference type="InterPro" id="IPR053830">
    <property type="entry name" value="DUF6922"/>
</dbReference>
<evidence type="ECO:0000313" key="2">
    <source>
        <dbReference type="EMBL" id="EOZ99247.1"/>
    </source>
</evidence>
<dbReference type="STRING" id="1189612.A33Q_0625"/>
<organism evidence="2 3">
    <name type="scientific">Indibacter alkaliphilus (strain CCUG 57479 / KCTC 22604 / LW1)</name>
    <dbReference type="NCBI Taxonomy" id="1189612"/>
    <lineage>
        <taxon>Bacteria</taxon>
        <taxon>Pseudomonadati</taxon>
        <taxon>Bacteroidota</taxon>
        <taxon>Cytophagia</taxon>
        <taxon>Cytophagales</taxon>
        <taxon>Cyclobacteriaceae</taxon>
    </lineage>
</organism>
<name>S2DJW5_INDAL</name>
<feature type="domain" description="DUF6922" evidence="1">
    <location>
        <begin position="47"/>
        <end position="96"/>
    </location>
</feature>
<keyword evidence="3" id="KW-1185">Reference proteome</keyword>
<gene>
    <name evidence="2" type="ORF">A33Q_0625</name>
</gene>
<dbReference type="Pfam" id="PF21956">
    <property type="entry name" value="DUF6922"/>
    <property type="match status" value="1"/>
</dbReference>
<dbReference type="eggNOG" id="COG3093">
    <property type="taxonomic scope" value="Bacteria"/>
</dbReference>
<reference evidence="2 3" key="1">
    <citation type="journal article" date="2013" name="Genome Announc.">
        <title>Draft Genome Sequence of Indibacter alkaliphilus Strain LW1T, Isolated from Lonar Lake, a Haloalkaline Lake in the Buldana District of Maharashtra, India.</title>
        <authorList>
            <person name="Singh A."/>
            <person name="Kumar Jangir P."/>
            <person name="Sharma R."/>
            <person name="Singh A."/>
            <person name="Kumar Pinnaka A."/>
            <person name="Shivaji S."/>
        </authorList>
    </citation>
    <scope>NUCLEOTIDE SEQUENCE [LARGE SCALE GENOMIC DNA]</scope>
    <source>
        <strain evidence="3">CCUG 57479 / KCTC 22604 / LW1</strain>
    </source>
</reference>
<dbReference type="EMBL" id="ALWO02000014">
    <property type="protein sequence ID" value="EOZ99247.1"/>
    <property type="molecule type" value="Genomic_DNA"/>
</dbReference>
<dbReference type="AlphaFoldDB" id="S2DJW5"/>
<dbReference type="Proteomes" id="UP000006073">
    <property type="component" value="Unassembled WGS sequence"/>
</dbReference>
<protein>
    <recommendedName>
        <fullName evidence="1">DUF6922 domain-containing protein</fullName>
    </recommendedName>
</protein>
<comment type="caution">
    <text evidence="2">The sequence shown here is derived from an EMBL/GenBank/DDBJ whole genome shotgun (WGS) entry which is preliminary data.</text>
</comment>
<evidence type="ECO:0000313" key="3">
    <source>
        <dbReference type="Proteomes" id="UP000006073"/>
    </source>
</evidence>
<sequence length="101" mass="12091">MNTSLALRIEKALGLEEGTLMILQVYHEIREEKRKLSRKIKPDLSKLRPALFWDTSFENIDWVKHKLYVIDRVMQRGNEEEKKLINDFYELQEVSELNSIQ</sequence>